<dbReference type="CDD" id="cd01743">
    <property type="entry name" value="GATase1_Anthranilate_Synthase"/>
    <property type="match status" value="1"/>
</dbReference>
<feature type="domain" description="Glutamine amidotransferase" evidence="2">
    <location>
        <begin position="26"/>
        <end position="208"/>
    </location>
</feature>
<protein>
    <submittedName>
        <fullName evidence="3">Glutamine amidotransferase</fullName>
    </submittedName>
</protein>
<dbReference type="NCBIfam" id="TIGR00566">
    <property type="entry name" value="trpG_papA"/>
    <property type="match status" value="1"/>
</dbReference>
<dbReference type="PRINTS" id="PR00096">
    <property type="entry name" value="GATASE"/>
</dbReference>
<keyword evidence="1 3" id="KW-0315">Glutamine amidotransferase</keyword>
<evidence type="ECO:0000256" key="1">
    <source>
        <dbReference type="ARBA" id="ARBA00022962"/>
    </source>
</evidence>
<dbReference type="PRINTS" id="PR00097">
    <property type="entry name" value="ANTSNTHASEII"/>
</dbReference>
<dbReference type="GO" id="GO:0000162">
    <property type="term" value="P:L-tryptophan biosynthetic process"/>
    <property type="evidence" value="ECO:0007669"/>
    <property type="project" value="TreeGrafter"/>
</dbReference>
<reference evidence="3" key="2">
    <citation type="submission" date="2020-09" db="EMBL/GenBank/DDBJ databases">
        <authorList>
            <person name="Sun Q."/>
            <person name="Sedlacek I."/>
        </authorList>
    </citation>
    <scope>NUCLEOTIDE SEQUENCE</scope>
    <source>
        <strain evidence="3">CCM 7684</strain>
    </source>
</reference>
<evidence type="ECO:0000313" key="4">
    <source>
        <dbReference type="Proteomes" id="UP000602745"/>
    </source>
</evidence>
<reference evidence="3" key="1">
    <citation type="journal article" date="2014" name="Int. J. Syst. Evol. Microbiol.">
        <title>Complete genome sequence of Corynebacterium casei LMG S-19264T (=DSM 44701T), isolated from a smear-ripened cheese.</title>
        <authorList>
            <consortium name="US DOE Joint Genome Institute (JGI-PGF)"/>
            <person name="Walter F."/>
            <person name="Albersmeier A."/>
            <person name="Kalinowski J."/>
            <person name="Ruckert C."/>
        </authorList>
    </citation>
    <scope>NUCLEOTIDE SEQUENCE</scope>
    <source>
        <strain evidence="3">CCM 7684</strain>
    </source>
</reference>
<sequence length="227" mass="24538">MGSDGARDEPDQLFPTTSDKTMTRVLLIDNYDSFTFNVFHAIARLGADVAVHRNDKITVEDALEAKPDAIVISPGPCTPKEAGISCELIRRAGPDIPIFGICLGLQAIGDVYGGEVVRAPTPVHGKLSPVKHEGKSVFRGINGPVSATRYHSLIVDRDSLPKDLEVTAETDDSLIMGLAHKSHPVHGVQFHPESIASEQGDVMFANFLEIAREWKAHKATLLGRLGL</sequence>
<gene>
    <name evidence="3" type="ORF">GCM10007276_22120</name>
</gene>
<dbReference type="PANTHER" id="PTHR43418:SF4">
    <property type="entry name" value="MULTIFUNCTIONAL TRYPTOPHAN BIOSYNTHESIS PROTEIN"/>
    <property type="match status" value="1"/>
</dbReference>
<accession>A0A8J2YI63</accession>
<organism evidence="3 4">
    <name type="scientific">Agaricicola taiwanensis</name>
    <dbReference type="NCBI Taxonomy" id="591372"/>
    <lineage>
        <taxon>Bacteria</taxon>
        <taxon>Pseudomonadati</taxon>
        <taxon>Pseudomonadota</taxon>
        <taxon>Alphaproteobacteria</taxon>
        <taxon>Rhodobacterales</taxon>
        <taxon>Paracoccaceae</taxon>
        <taxon>Agaricicola</taxon>
    </lineage>
</organism>
<dbReference type="Proteomes" id="UP000602745">
    <property type="component" value="Unassembled WGS sequence"/>
</dbReference>
<comment type="caution">
    <text evidence="3">The sequence shown here is derived from an EMBL/GenBank/DDBJ whole genome shotgun (WGS) entry which is preliminary data.</text>
</comment>
<keyword evidence="4" id="KW-1185">Reference proteome</keyword>
<dbReference type="SUPFAM" id="SSF52317">
    <property type="entry name" value="Class I glutamine amidotransferase-like"/>
    <property type="match status" value="1"/>
</dbReference>
<dbReference type="PROSITE" id="PS51273">
    <property type="entry name" value="GATASE_TYPE_1"/>
    <property type="match status" value="1"/>
</dbReference>
<dbReference type="GO" id="GO:0004049">
    <property type="term" value="F:anthranilate synthase activity"/>
    <property type="evidence" value="ECO:0007669"/>
    <property type="project" value="TreeGrafter"/>
</dbReference>
<dbReference type="AlphaFoldDB" id="A0A8J2YI63"/>
<dbReference type="InterPro" id="IPR050472">
    <property type="entry name" value="Anth_synth/Amidotransfase"/>
</dbReference>
<dbReference type="GO" id="GO:0005829">
    <property type="term" value="C:cytosol"/>
    <property type="evidence" value="ECO:0007669"/>
    <property type="project" value="TreeGrafter"/>
</dbReference>
<proteinExistence type="predicted"/>
<dbReference type="EMBL" id="BMCP01000002">
    <property type="protein sequence ID" value="GGE44547.1"/>
    <property type="molecule type" value="Genomic_DNA"/>
</dbReference>
<evidence type="ECO:0000313" key="3">
    <source>
        <dbReference type="EMBL" id="GGE44547.1"/>
    </source>
</evidence>
<dbReference type="InterPro" id="IPR006221">
    <property type="entry name" value="TrpG/PapA_dom"/>
</dbReference>
<dbReference type="FunFam" id="3.40.50.880:FF:000003">
    <property type="entry name" value="Anthranilate synthase component II"/>
    <property type="match status" value="1"/>
</dbReference>
<evidence type="ECO:0000259" key="2">
    <source>
        <dbReference type="Pfam" id="PF00117"/>
    </source>
</evidence>
<name>A0A8J2YI63_9RHOB</name>
<dbReference type="Gene3D" id="3.40.50.880">
    <property type="match status" value="1"/>
</dbReference>
<dbReference type="RefSeq" id="WP_229729363.1">
    <property type="nucleotide sequence ID" value="NZ_BMCP01000002.1"/>
</dbReference>
<dbReference type="PRINTS" id="PR00099">
    <property type="entry name" value="CPSGATASE"/>
</dbReference>
<dbReference type="InterPro" id="IPR029062">
    <property type="entry name" value="Class_I_gatase-like"/>
</dbReference>
<dbReference type="InterPro" id="IPR017926">
    <property type="entry name" value="GATASE"/>
</dbReference>
<dbReference type="PANTHER" id="PTHR43418">
    <property type="entry name" value="MULTIFUNCTIONAL TRYPTOPHAN BIOSYNTHESIS PROTEIN-RELATED"/>
    <property type="match status" value="1"/>
</dbReference>
<dbReference type="Pfam" id="PF00117">
    <property type="entry name" value="GATase"/>
    <property type="match status" value="1"/>
</dbReference>